<feature type="region of interest" description="Disordered" evidence="1">
    <location>
        <begin position="350"/>
        <end position="436"/>
    </location>
</feature>
<sequence>MLLQALSLPSILSCFLHTTDWHDFHALLNVSRAFRHNLWANEQWRDTILAYFIPGYKYALELCDPHQVTDVPIDAHDLALLMISQYVPLHAYPMQSMVLLTRLAQGRDDSAIRRGILRLSSLSLAHSRFVLLLQSLVHSAVPSPESDPGGEHDECFGSPQVSLRAPQQYGVRELVFPAPLSTLGARAAASDDALAETPPRATSSTSSAAAKKPAAVRRVLTRSGTVRSVASTTKPTTPRNPGGHGLARTGSLSPQRPTLTVAETIPRRGRASGSSGISSILRPSRVPPPPPSADPLALKLYSGSWRRTLPPSLLKRPTSTFMGPGFAVDEYEWHTDGELKEPPRRRFASEFTSYSSESSLVDSSPPSISRTNTESDGSSPPRGERGHRRGASSSGVEGEAGPSMTSPTSKSSASASTSSNSTGSGSGTAMAGSGVAVPRGTSAHDLFLATSRTRAPVLRVFVPCTALDEAAISACERELVRADLWSHLSDGDVVCNFGFVPPVTQPQSPSQSSREDEGTEEDGGHKQQWLMFNGDCLVPYVPPSPPPLTSPLTLPSPFYFAHVLPAFVDPVYILALPQVLSPSSSHSHSPSPARGVTIREPDLGREVDLKLVRAPTRVPSPHSPGGFAVVRKYLWRARIPFVGPGSGTEAGMELGRGWCGEWVLEAEGTPEGRQKLIDALGARGTTNVYGLRRRDQWEVVREKSGGGRLWFKMLAANVDGYIDTLVHPPEPADRIPVPLNVNLMSPPSARTQQ</sequence>
<feature type="compositionally biased region" description="Low complexity" evidence="1">
    <location>
        <begin position="500"/>
        <end position="512"/>
    </location>
</feature>
<dbReference type="EMBL" id="AYKW01000003">
    <property type="protein sequence ID" value="PIL35533.1"/>
    <property type="molecule type" value="Genomic_DNA"/>
</dbReference>
<feature type="compositionally biased region" description="Low complexity" evidence="1">
    <location>
        <begin position="191"/>
        <end position="218"/>
    </location>
</feature>
<organism evidence="2 3">
    <name type="scientific">Ganoderma sinense ZZ0214-1</name>
    <dbReference type="NCBI Taxonomy" id="1077348"/>
    <lineage>
        <taxon>Eukaryota</taxon>
        <taxon>Fungi</taxon>
        <taxon>Dikarya</taxon>
        <taxon>Basidiomycota</taxon>
        <taxon>Agaricomycotina</taxon>
        <taxon>Agaricomycetes</taxon>
        <taxon>Polyporales</taxon>
        <taxon>Polyporaceae</taxon>
        <taxon>Ganoderma</taxon>
    </lineage>
</organism>
<gene>
    <name evidence="2" type="ORF">GSI_02261</name>
</gene>
<accession>A0A2G8SP84</accession>
<dbReference type="STRING" id="1077348.A0A2G8SP84"/>
<feature type="region of interest" description="Disordered" evidence="1">
    <location>
        <begin position="191"/>
        <end position="295"/>
    </location>
</feature>
<feature type="compositionally biased region" description="Low complexity" evidence="1">
    <location>
        <begin position="350"/>
        <end position="369"/>
    </location>
</feature>
<feature type="compositionally biased region" description="Polar residues" evidence="1">
    <location>
        <begin position="222"/>
        <end position="239"/>
    </location>
</feature>
<feature type="compositionally biased region" description="Low complexity" evidence="1">
    <location>
        <begin position="391"/>
        <end position="436"/>
    </location>
</feature>
<evidence type="ECO:0000313" key="3">
    <source>
        <dbReference type="Proteomes" id="UP000230002"/>
    </source>
</evidence>
<keyword evidence="3" id="KW-1185">Reference proteome</keyword>
<protein>
    <submittedName>
        <fullName evidence="2">Uncharacterized protein</fullName>
    </submittedName>
</protein>
<reference evidence="2 3" key="1">
    <citation type="journal article" date="2015" name="Sci. Rep.">
        <title>Chromosome-level genome map provides insights into diverse defense mechanisms in the medicinal fungus Ganoderma sinense.</title>
        <authorList>
            <person name="Zhu Y."/>
            <person name="Xu J."/>
            <person name="Sun C."/>
            <person name="Zhou S."/>
            <person name="Xu H."/>
            <person name="Nelson D.R."/>
            <person name="Qian J."/>
            <person name="Song J."/>
            <person name="Luo H."/>
            <person name="Xiang L."/>
            <person name="Li Y."/>
            <person name="Xu Z."/>
            <person name="Ji A."/>
            <person name="Wang L."/>
            <person name="Lu S."/>
            <person name="Hayward A."/>
            <person name="Sun W."/>
            <person name="Li X."/>
            <person name="Schwartz D.C."/>
            <person name="Wang Y."/>
            <person name="Chen S."/>
        </authorList>
    </citation>
    <scope>NUCLEOTIDE SEQUENCE [LARGE SCALE GENOMIC DNA]</scope>
    <source>
        <strain evidence="2 3">ZZ0214-1</strain>
    </source>
</reference>
<evidence type="ECO:0000313" key="2">
    <source>
        <dbReference type="EMBL" id="PIL35533.1"/>
    </source>
</evidence>
<dbReference type="AlphaFoldDB" id="A0A2G8SP84"/>
<feature type="compositionally biased region" description="Low complexity" evidence="1">
    <location>
        <begin position="271"/>
        <end position="284"/>
    </location>
</feature>
<name>A0A2G8SP84_9APHY</name>
<feature type="region of interest" description="Disordered" evidence="1">
    <location>
        <begin position="500"/>
        <end position="524"/>
    </location>
</feature>
<proteinExistence type="predicted"/>
<dbReference type="OrthoDB" id="3269821at2759"/>
<dbReference type="Proteomes" id="UP000230002">
    <property type="component" value="Unassembled WGS sequence"/>
</dbReference>
<evidence type="ECO:0000256" key="1">
    <source>
        <dbReference type="SAM" id="MobiDB-lite"/>
    </source>
</evidence>
<comment type="caution">
    <text evidence="2">The sequence shown here is derived from an EMBL/GenBank/DDBJ whole genome shotgun (WGS) entry which is preliminary data.</text>
</comment>